<dbReference type="AlphaFoldDB" id="A0A7J3ZIL0"/>
<dbReference type="SUPFAM" id="SSF53271">
    <property type="entry name" value="PRTase-like"/>
    <property type="match status" value="1"/>
</dbReference>
<evidence type="ECO:0000256" key="1">
    <source>
        <dbReference type="ARBA" id="ARBA00022676"/>
    </source>
</evidence>
<keyword evidence="2" id="KW-0808">Transferase</keyword>
<organism evidence="4">
    <name type="scientific">Fervidicoccus fontis</name>
    <dbReference type="NCBI Taxonomy" id="683846"/>
    <lineage>
        <taxon>Archaea</taxon>
        <taxon>Thermoproteota</taxon>
        <taxon>Thermoprotei</taxon>
        <taxon>Fervidicoccales</taxon>
        <taxon>Fervidicoccaceae</taxon>
        <taxon>Fervidicoccus</taxon>
    </lineage>
</organism>
<dbReference type="Gene3D" id="3.40.50.2020">
    <property type="match status" value="1"/>
</dbReference>
<dbReference type="InterPro" id="IPR000836">
    <property type="entry name" value="PRTase_dom"/>
</dbReference>
<sequence>MAARVLADLLNVKHIGAIEIKFYRGVQNRREKPVILQPLLIDIRDKSVLVVDNVADTGKPIQVAVNAVSLHGARIVRTATIYVKPWSLVKPDFFHDTTEKWIIFPWEQREVIEGSYVQNARCFQEQERR</sequence>
<gene>
    <name evidence="4" type="ORF">ENM78_00150</name>
</gene>
<accession>A0A7J3ZIL0</accession>
<feature type="domain" description="Phosphoribosyltransferase" evidence="3">
    <location>
        <begin position="3"/>
        <end position="107"/>
    </location>
</feature>
<name>A0A7J3ZIL0_9CREN</name>
<dbReference type="PANTHER" id="PTHR43363:SF1">
    <property type="entry name" value="HYPOXANTHINE-GUANINE PHOSPHORIBOSYLTRANSFERASE"/>
    <property type="match status" value="1"/>
</dbReference>
<dbReference type="Pfam" id="PF00156">
    <property type="entry name" value="Pribosyltran"/>
    <property type="match status" value="1"/>
</dbReference>
<dbReference type="PANTHER" id="PTHR43363">
    <property type="entry name" value="HYPOXANTHINE PHOSPHORIBOSYLTRANSFERASE"/>
    <property type="match status" value="1"/>
</dbReference>
<comment type="caution">
    <text evidence="4">The sequence shown here is derived from an EMBL/GenBank/DDBJ whole genome shotgun (WGS) entry which is preliminary data.</text>
</comment>
<evidence type="ECO:0000313" key="4">
    <source>
        <dbReference type="EMBL" id="HHQ79868.1"/>
    </source>
</evidence>
<dbReference type="CDD" id="cd06223">
    <property type="entry name" value="PRTases_typeI"/>
    <property type="match status" value="1"/>
</dbReference>
<dbReference type="GO" id="GO:0016757">
    <property type="term" value="F:glycosyltransferase activity"/>
    <property type="evidence" value="ECO:0007669"/>
    <property type="project" value="UniProtKB-KW"/>
</dbReference>
<dbReference type="EMBL" id="DRZC01000005">
    <property type="protein sequence ID" value="HHQ79868.1"/>
    <property type="molecule type" value="Genomic_DNA"/>
</dbReference>
<protein>
    <recommendedName>
        <fullName evidence="3">Phosphoribosyltransferase domain-containing protein</fullName>
    </recommendedName>
</protein>
<proteinExistence type="predicted"/>
<dbReference type="InterPro" id="IPR029057">
    <property type="entry name" value="PRTase-like"/>
</dbReference>
<evidence type="ECO:0000256" key="2">
    <source>
        <dbReference type="ARBA" id="ARBA00022679"/>
    </source>
</evidence>
<keyword evidence="1" id="KW-0328">Glycosyltransferase</keyword>
<reference evidence="4" key="1">
    <citation type="journal article" date="2020" name="mSystems">
        <title>Genome- and Community-Level Interaction Insights into Carbon Utilization and Element Cycling Functions of Hydrothermarchaeota in Hydrothermal Sediment.</title>
        <authorList>
            <person name="Zhou Z."/>
            <person name="Liu Y."/>
            <person name="Xu W."/>
            <person name="Pan J."/>
            <person name="Luo Z.H."/>
            <person name="Li M."/>
        </authorList>
    </citation>
    <scope>NUCLEOTIDE SEQUENCE [LARGE SCALE GENOMIC DNA]</scope>
    <source>
        <strain evidence="4">SpSt-1116</strain>
    </source>
</reference>
<evidence type="ECO:0000259" key="3">
    <source>
        <dbReference type="Pfam" id="PF00156"/>
    </source>
</evidence>